<name>A0A0D3JBH6_EMIH1</name>
<dbReference type="RefSeq" id="XP_005773290.1">
    <property type="nucleotide sequence ID" value="XM_005773233.1"/>
</dbReference>
<protein>
    <submittedName>
        <fullName evidence="2">Uncharacterized protein</fullName>
    </submittedName>
</protein>
<dbReference type="KEGG" id="ehx:EMIHUDRAFT_421081"/>
<dbReference type="Proteomes" id="UP000013827">
    <property type="component" value="Unassembled WGS sequence"/>
</dbReference>
<keyword evidence="3" id="KW-1185">Reference proteome</keyword>
<accession>A0A0D3JBH6</accession>
<dbReference type="KEGG" id="ehx:EMIHUDRAFT_444605"/>
<dbReference type="AlphaFoldDB" id="A0A0D3JBH6"/>
<evidence type="ECO:0000313" key="3">
    <source>
        <dbReference type="Proteomes" id="UP000013827"/>
    </source>
</evidence>
<reference evidence="2" key="2">
    <citation type="submission" date="2024-10" db="UniProtKB">
        <authorList>
            <consortium name="EnsemblProtists"/>
        </authorList>
    </citation>
    <scope>IDENTIFICATION</scope>
</reference>
<evidence type="ECO:0000313" key="2">
    <source>
        <dbReference type="EnsemblProtists" id="EOD20861"/>
    </source>
</evidence>
<proteinExistence type="predicted"/>
<dbReference type="HOGENOM" id="CLU_1340639_0_0_1"/>
<dbReference type="GeneID" id="17266388"/>
<dbReference type="EnsemblProtists" id="EOD20861">
    <property type="protein sequence ID" value="EOD20861"/>
    <property type="gene ID" value="EMIHUDRAFT_444605"/>
</dbReference>
<reference evidence="3" key="1">
    <citation type="journal article" date="2013" name="Nature">
        <title>Pan genome of the phytoplankton Emiliania underpins its global distribution.</title>
        <authorList>
            <person name="Read B.A."/>
            <person name="Kegel J."/>
            <person name="Klute M.J."/>
            <person name="Kuo A."/>
            <person name="Lefebvre S.C."/>
            <person name="Maumus F."/>
            <person name="Mayer C."/>
            <person name="Miller J."/>
            <person name="Monier A."/>
            <person name="Salamov A."/>
            <person name="Young J."/>
            <person name="Aguilar M."/>
            <person name="Claverie J.M."/>
            <person name="Frickenhaus S."/>
            <person name="Gonzalez K."/>
            <person name="Herman E.K."/>
            <person name="Lin Y.C."/>
            <person name="Napier J."/>
            <person name="Ogata H."/>
            <person name="Sarno A.F."/>
            <person name="Shmutz J."/>
            <person name="Schroeder D."/>
            <person name="de Vargas C."/>
            <person name="Verret F."/>
            <person name="von Dassow P."/>
            <person name="Valentin K."/>
            <person name="Van de Peer Y."/>
            <person name="Wheeler G."/>
            <person name="Dacks J.B."/>
            <person name="Delwiche C.F."/>
            <person name="Dyhrman S.T."/>
            <person name="Glockner G."/>
            <person name="John U."/>
            <person name="Richards T."/>
            <person name="Worden A.Z."/>
            <person name="Zhang X."/>
            <person name="Grigoriev I.V."/>
            <person name="Allen A.E."/>
            <person name="Bidle K."/>
            <person name="Borodovsky M."/>
            <person name="Bowler C."/>
            <person name="Brownlee C."/>
            <person name="Cock J.M."/>
            <person name="Elias M."/>
            <person name="Gladyshev V.N."/>
            <person name="Groth M."/>
            <person name="Guda C."/>
            <person name="Hadaegh A."/>
            <person name="Iglesias-Rodriguez M.D."/>
            <person name="Jenkins J."/>
            <person name="Jones B.M."/>
            <person name="Lawson T."/>
            <person name="Leese F."/>
            <person name="Lindquist E."/>
            <person name="Lobanov A."/>
            <person name="Lomsadze A."/>
            <person name="Malik S.B."/>
            <person name="Marsh M.E."/>
            <person name="Mackinder L."/>
            <person name="Mock T."/>
            <person name="Mueller-Roeber B."/>
            <person name="Pagarete A."/>
            <person name="Parker M."/>
            <person name="Probert I."/>
            <person name="Quesneville H."/>
            <person name="Raines C."/>
            <person name="Rensing S.A."/>
            <person name="Riano-Pachon D.M."/>
            <person name="Richier S."/>
            <person name="Rokitta S."/>
            <person name="Shiraiwa Y."/>
            <person name="Soanes D.M."/>
            <person name="van der Giezen M."/>
            <person name="Wahlund T.M."/>
            <person name="Williams B."/>
            <person name="Wilson W."/>
            <person name="Wolfe G."/>
            <person name="Wurch L.L."/>
        </authorList>
    </citation>
    <scope>NUCLEOTIDE SEQUENCE</scope>
</reference>
<dbReference type="EnsemblProtists" id="EOD31000">
    <property type="protein sequence ID" value="EOD31000"/>
    <property type="gene ID" value="EMIHUDRAFT_421081"/>
</dbReference>
<feature type="region of interest" description="Disordered" evidence="1">
    <location>
        <begin position="24"/>
        <end position="52"/>
    </location>
</feature>
<dbReference type="GeneID" id="17276273"/>
<dbReference type="RefSeq" id="XP_005783429.1">
    <property type="nucleotide sequence ID" value="XM_005783372.1"/>
</dbReference>
<dbReference type="PaxDb" id="2903-EOD20861"/>
<organism evidence="2 3">
    <name type="scientific">Emiliania huxleyi (strain CCMP1516)</name>
    <dbReference type="NCBI Taxonomy" id="280463"/>
    <lineage>
        <taxon>Eukaryota</taxon>
        <taxon>Haptista</taxon>
        <taxon>Haptophyta</taxon>
        <taxon>Prymnesiophyceae</taxon>
        <taxon>Isochrysidales</taxon>
        <taxon>Noelaerhabdaceae</taxon>
        <taxon>Emiliania</taxon>
    </lineage>
</organism>
<evidence type="ECO:0000256" key="1">
    <source>
        <dbReference type="SAM" id="MobiDB-lite"/>
    </source>
</evidence>
<sequence>MRRLRRRRGRRPWLALGRRRSPPLRAGRRRCGDRRLARAARRRSRSTARARRRARATEACLRPCRRWGAARRTATPTTRWRTTPWSCTTGLPACAAAPAAARRRQPRRKCWTNGELVLSHDCGVSAAGAQAPRRSAAITRHVRKYVHLVRVFCVVLSHFGPWVVHCVIGCRSASVVVASAHTVSEVSRVLLGLVYLWQHIHCPGA</sequence>